<proteinExistence type="predicted"/>
<keyword evidence="2" id="KW-1185">Reference proteome</keyword>
<organism evidence="1 2">
    <name type="scientific">Trichonephila inaurata madagascariensis</name>
    <dbReference type="NCBI Taxonomy" id="2747483"/>
    <lineage>
        <taxon>Eukaryota</taxon>
        <taxon>Metazoa</taxon>
        <taxon>Ecdysozoa</taxon>
        <taxon>Arthropoda</taxon>
        <taxon>Chelicerata</taxon>
        <taxon>Arachnida</taxon>
        <taxon>Araneae</taxon>
        <taxon>Araneomorphae</taxon>
        <taxon>Entelegynae</taxon>
        <taxon>Araneoidea</taxon>
        <taxon>Nephilidae</taxon>
        <taxon>Trichonephila</taxon>
        <taxon>Trichonephila inaurata</taxon>
    </lineage>
</organism>
<accession>A0A8X7CDT1</accession>
<gene>
    <name evidence="1" type="ORF">TNIN_264951</name>
</gene>
<dbReference type="EMBL" id="BMAV01014466">
    <property type="protein sequence ID" value="GFY62901.1"/>
    <property type="molecule type" value="Genomic_DNA"/>
</dbReference>
<comment type="caution">
    <text evidence="1">The sequence shown here is derived from an EMBL/GenBank/DDBJ whole genome shotgun (WGS) entry which is preliminary data.</text>
</comment>
<evidence type="ECO:0000313" key="1">
    <source>
        <dbReference type="EMBL" id="GFY62901.1"/>
    </source>
</evidence>
<dbReference type="Proteomes" id="UP000886998">
    <property type="component" value="Unassembled WGS sequence"/>
</dbReference>
<name>A0A8X7CDT1_9ARAC</name>
<evidence type="ECO:0000313" key="2">
    <source>
        <dbReference type="Proteomes" id="UP000886998"/>
    </source>
</evidence>
<sequence>MGVRTQKGIQKGSFDFPRIKGWRGKERGLFEKEQRGGLVKEPDIKIVLLENKEPISEGFEIKIHSTLLNLGETTYFIKTIPPYDRVGSRYPLQSEITQIFLNGPLLIDTPGSLCVISGAGSDRGVSSHGYMPEALNEAVPSEFN</sequence>
<reference evidence="1" key="1">
    <citation type="submission" date="2020-08" db="EMBL/GenBank/DDBJ databases">
        <title>Multicomponent nature underlies the extraordinary mechanical properties of spider dragline silk.</title>
        <authorList>
            <person name="Kono N."/>
            <person name="Nakamura H."/>
            <person name="Mori M."/>
            <person name="Yoshida Y."/>
            <person name="Ohtoshi R."/>
            <person name="Malay A.D."/>
            <person name="Moran D.A.P."/>
            <person name="Tomita M."/>
            <person name="Numata K."/>
            <person name="Arakawa K."/>
        </authorList>
    </citation>
    <scope>NUCLEOTIDE SEQUENCE</scope>
</reference>
<protein>
    <submittedName>
        <fullName evidence="1">Uncharacterized protein</fullName>
    </submittedName>
</protein>
<dbReference type="AlphaFoldDB" id="A0A8X7CDT1"/>